<evidence type="ECO:0000313" key="2">
    <source>
        <dbReference type="Proteomes" id="UP000011668"/>
    </source>
</evidence>
<keyword evidence="2" id="KW-1185">Reference proteome</keyword>
<gene>
    <name evidence="1" type="ORF">AG1IA_02112</name>
</gene>
<proteinExistence type="predicted"/>
<name>L8X0W4_THACA</name>
<sequence length="219" mass="24083">MIEVFFDSKRDSIGMEVTCKSGVLSQEQAQELALEWRNEVLNVFRSHHHVTNGGASRPFVLVQLDHGLWDIGAGPKCAPRGIKCAAITDTLLHTSPVPLAAPRLDQYPTFFLIPTTFSSNMILELASDNPLHTLIRLPNSDSVIYRITSVQNLNHLGELQGWTTTLSVTGPASSSASKSKARRDVATIVWDHDGETVTMTDSGNTIASHLVFDFQERSQ</sequence>
<dbReference type="AlphaFoldDB" id="L8X0W4"/>
<comment type="caution">
    <text evidence="1">The sequence shown here is derived from an EMBL/GenBank/DDBJ whole genome shotgun (WGS) entry which is preliminary data.</text>
</comment>
<dbReference type="EMBL" id="AFRT01000474">
    <property type="protein sequence ID" value="ELU43850.1"/>
    <property type="molecule type" value="Genomic_DNA"/>
</dbReference>
<dbReference type="HOGENOM" id="CLU_1262272_0_0_1"/>
<dbReference type="OrthoDB" id="3217869at2759"/>
<reference evidence="1 2" key="1">
    <citation type="journal article" date="2013" name="Nat. Commun.">
        <title>The evolution and pathogenic mechanisms of the rice sheath blight pathogen.</title>
        <authorList>
            <person name="Zheng A."/>
            <person name="Lin R."/>
            <person name="Xu L."/>
            <person name="Qin P."/>
            <person name="Tang C."/>
            <person name="Ai P."/>
            <person name="Zhang D."/>
            <person name="Liu Y."/>
            <person name="Sun Z."/>
            <person name="Feng H."/>
            <person name="Wang Y."/>
            <person name="Chen Y."/>
            <person name="Liang X."/>
            <person name="Fu R."/>
            <person name="Li Q."/>
            <person name="Zhang J."/>
            <person name="Yu X."/>
            <person name="Xie Z."/>
            <person name="Ding L."/>
            <person name="Guan P."/>
            <person name="Tang J."/>
            <person name="Liang Y."/>
            <person name="Wang S."/>
            <person name="Deng Q."/>
            <person name="Li S."/>
            <person name="Zhu J."/>
            <person name="Wang L."/>
            <person name="Liu H."/>
            <person name="Li P."/>
        </authorList>
    </citation>
    <scope>NUCLEOTIDE SEQUENCE [LARGE SCALE GENOMIC DNA]</scope>
    <source>
        <strain evidence="2">AG-1 IA</strain>
    </source>
</reference>
<dbReference type="Proteomes" id="UP000011668">
    <property type="component" value="Unassembled WGS sequence"/>
</dbReference>
<organism evidence="1 2">
    <name type="scientific">Thanatephorus cucumeris (strain AG1-IA)</name>
    <name type="common">Rice sheath blight fungus</name>
    <name type="synonym">Rhizoctonia solani</name>
    <dbReference type="NCBI Taxonomy" id="983506"/>
    <lineage>
        <taxon>Eukaryota</taxon>
        <taxon>Fungi</taxon>
        <taxon>Dikarya</taxon>
        <taxon>Basidiomycota</taxon>
        <taxon>Agaricomycotina</taxon>
        <taxon>Agaricomycetes</taxon>
        <taxon>Cantharellales</taxon>
        <taxon>Ceratobasidiaceae</taxon>
        <taxon>Rhizoctonia</taxon>
        <taxon>Rhizoctonia solani AG-1</taxon>
    </lineage>
</organism>
<protein>
    <submittedName>
        <fullName evidence="1">Uncharacterized protein</fullName>
    </submittedName>
</protein>
<evidence type="ECO:0000313" key="1">
    <source>
        <dbReference type="EMBL" id="ELU43850.1"/>
    </source>
</evidence>
<accession>L8X0W4</accession>